<gene>
    <name evidence="1" type="ORF">J2S77_000027</name>
</gene>
<sequence>MGYFVVDANSDKGEFVNVSHTGAHAKVFNEYLDVYIGHTYKWTGETLPTIEGLEIIKDDGSVLTEADPSIYIETFIDPNNQTDLYYGFSPDMREVVGEYEQPDDFTMTEDEMTVVFKVTIHEQNYQFDLSDLKIQYQINDESKQQTVPLKSFVFHH</sequence>
<comment type="caution">
    <text evidence="1">The sequence shown here is derived from an EMBL/GenBank/DDBJ whole genome shotgun (WGS) entry which is preliminary data.</text>
</comment>
<organism evidence="1 2">
    <name type="scientific">Alkalibacillus salilacus</name>
    <dbReference type="NCBI Taxonomy" id="284582"/>
    <lineage>
        <taxon>Bacteria</taxon>
        <taxon>Bacillati</taxon>
        <taxon>Bacillota</taxon>
        <taxon>Bacilli</taxon>
        <taxon>Bacillales</taxon>
        <taxon>Bacillaceae</taxon>
        <taxon>Alkalibacillus</taxon>
    </lineage>
</organism>
<accession>A0ABT9VAU1</accession>
<evidence type="ECO:0000313" key="1">
    <source>
        <dbReference type="EMBL" id="MDQ0158077.1"/>
    </source>
</evidence>
<proteinExistence type="predicted"/>
<name>A0ABT9VAU1_9BACI</name>
<dbReference type="Proteomes" id="UP001224359">
    <property type="component" value="Unassembled WGS sequence"/>
</dbReference>
<dbReference type="EMBL" id="JAUSTQ010000001">
    <property type="protein sequence ID" value="MDQ0158077.1"/>
    <property type="molecule type" value="Genomic_DNA"/>
</dbReference>
<protein>
    <submittedName>
        <fullName evidence="1">Uncharacterized protein</fullName>
    </submittedName>
</protein>
<reference evidence="1 2" key="1">
    <citation type="submission" date="2023-07" db="EMBL/GenBank/DDBJ databases">
        <title>Genomic Encyclopedia of Type Strains, Phase IV (KMG-IV): sequencing the most valuable type-strain genomes for metagenomic binning, comparative biology and taxonomic classification.</title>
        <authorList>
            <person name="Goeker M."/>
        </authorList>
    </citation>
    <scope>NUCLEOTIDE SEQUENCE [LARGE SCALE GENOMIC DNA]</scope>
    <source>
        <strain evidence="1 2">DSM 16460</strain>
    </source>
</reference>
<keyword evidence="2" id="KW-1185">Reference proteome</keyword>
<evidence type="ECO:0000313" key="2">
    <source>
        <dbReference type="Proteomes" id="UP001224359"/>
    </source>
</evidence>